<evidence type="ECO:0000259" key="5">
    <source>
        <dbReference type="PROSITE" id="PS50931"/>
    </source>
</evidence>
<dbReference type="SUPFAM" id="SSF46785">
    <property type="entry name" value="Winged helix' DNA-binding domain"/>
    <property type="match status" value="1"/>
</dbReference>
<comment type="caution">
    <text evidence="6">The sequence shown here is derived from an EMBL/GenBank/DDBJ whole genome shotgun (WGS) entry which is preliminary data.</text>
</comment>
<evidence type="ECO:0000256" key="3">
    <source>
        <dbReference type="ARBA" id="ARBA00023125"/>
    </source>
</evidence>
<evidence type="ECO:0000256" key="4">
    <source>
        <dbReference type="ARBA" id="ARBA00023163"/>
    </source>
</evidence>
<keyword evidence="4" id="KW-0804">Transcription</keyword>
<dbReference type="Gene3D" id="3.40.190.10">
    <property type="entry name" value="Periplasmic binding protein-like II"/>
    <property type="match status" value="2"/>
</dbReference>
<dbReference type="Pfam" id="PF00126">
    <property type="entry name" value="HTH_1"/>
    <property type="match status" value="1"/>
</dbReference>
<evidence type="ECO:0000256" key="1">
    <source>
        <dbReference type="ARBA" id="ARBA00009437"/>
    </source>
</evidence>
<dbReference type="PANTHER" id="PTHR30579:SF7">
    <property type="entry name" value="HTH-TYPE TRANSCRIPTIONAL REGULATOR LRHA-RELATED"/>
    <property type="match status" value="1"/>
</dbReference>
<proteinExistence type="inferred from homology"/>
<dbReference type="InterPro" id="IPR000847">
    <property type="entry name" value="LysR_HTH_N"/>
</dbReference>
<comment type="similarity">
    <text evidence="1">Belongs to the LysR transcriptional regulatory family.</text>
</comment>
<dbReference type="Pfam" id="PF03466">
    <property type="entry name" value="LysR_substrate"/>
    <property type="match status" value="1"/>
</dbReference>
<keyword evidence="2" id="KW-0805">Transcription regulation</keyword>
<dbReference type="InterPro" id="IPR036388">
    <property type="entry name" value="WH-like_DNA-bd_sf"/>
</dbReference>
<evidence type="ECO:0000256" key="2">
    <source>
        <dbReference type="ARBA" id="ARBA00023015"/>
    </source>
</evidence>
<dbReference type="PROSITE" id="PS50931">
    <property type="entry name" value="HTH_LYSR"/>
    <property type="match status" value="1"/>
</dbReference>
<protein>
    <submittedName>
        <fullName evidence="6">LysR family transcriptional regulator</fullName>
    </submittedName>
</protein>
<dbReference type="InterPro" id="IPR005119">
    <property type="entry name" value="LysR_subst-bd"/>
</dbReference>
<dbReference type="FunFam" id="1.10.10.10:FF:000001">
    <property type="entry name" value="LysR family transcriptional regulator"/>
    <property type="match status" value="1"/>
</dbReference>
<dbReference type="EMBL" id="PRLP01000043">
    <property type="protein sequence ID" value="PPC76720.1"/>
    <property type="molecule type" value="Genomic_DNA"/>
</dbReference>
<dbReference type="InterPro" id="IPR050176">
    <property type="entry name" value="LTTR"/>
</dbReference>
<gene>
    <name evidence="6" type="ORF">C4K68_14050</name>
</gene>
<dbReference type="AlphaFoldDB" id="A0A2S5KPQ4"/>
<feature type="domain" description="HTH lysR-type" evidence="5">
    <location>
        <begin position="6"/>
        <end position="63"/>
    </location>
</feature>
<name>A0A2S5KPQ4_9PROT</name>
<organism evidence="6 7">
    <name type="scientific">Proteobacteria bacterium 228</name>
    <dbReference type="NCBI Taxonomy" id="2083153"/>
    <lineage>
        <taxon>Bacteria</taxon>
        <taxon>Pseudomonadati</taxon>
        <taxon>Pseudomonadota</taxon>
    </lineage>
</organism>
<keyword evidence="3" id="KW-0238">DNA-binding</keyword>
<dbReference type="GO" id="GO:0003677">
    <property type="term" value="F:DNA binding"/>
    <property type="evidence" value="ECO:0007669"/>
    <property type="project" value="UniProtKB-KW"/>
</dbReference>
<accession>A0A2S5KPQ4</accession>
<dbReference type="Proteomes" id="UP000238196">
    <property type="component" value="Unassembled WGS sequence"/>
</dbReference>
<sequence length="293" mass="31626">MRKVTLDLDALRSLVTGIDLGSFASAADTLHRSTSAVSAQLKKLEEQLGQPLLRRSGRGLELLPAGEVLLSYARQLLATNDEAVMALQQVQLQGQVRLGLQEDFGEQLLTQALGRFSRAYPGVQIEVQVARNAELVAGMRSGRLDLALAWGDGQPLPHSQTLQPFAMQWIGNADSLTTSLQPLPLILFEAPCLLRQRALAALDQAGIPWRIVMTSHSLAGIWAAVQAGLGVTVRTLAGMPAGLQLLGKAQGLPDLPQLELVLHRLEATPSLAVQCLQRCLLDSLENQPLSLHR</sequence>
<dbReference type="GO" id="GO:0003700">
    <property type="term" value="F:DNA-binding transcription factor activity"/>
    <property type="evidence" value="ECO:0007669"/>
    <property type="project" value="InterPro"/>
</dbReference>
<dbReference type="PANTHER" id="PTHR30579">
    <property type="entry name" value="TRANSCRIPTIONAL REGULATOR"/>
    <property type="match status" value="1"/>
</dbReference>
<dbReference type="SUPFAM" id="SSF53850">
    <property type="entry name" value="Periplasmic binding protein-like II"/>
    <property type="match status" value="1"/>
</dbReference>
<dbReference type="Gene3D" id="1.10.10.10">
    <property type="entry name" value="Winged helix-like DNA-binding domain superfamily/Winged helix DNA-binding domain"/>
    <property type="match status" value="1"/>
</dbReference>
<evidence type="ECO:0000313" key="6">
    <source>
        <dbReference type="EMBL" id="PPC76720.1"/>
    </source>
</evidence>
<evidence type="ECO:0000313" key="7">
    <source>
        <dbReference type="Proteomes" id="UP000238196"/>
    </source>
</evidence>
<dbReference type="OrthoDB" id="5723059at2"/>
<dbReference type="InterPro" id="IPR036390">
    <property type="entry name" value="WH_DNA-bd_sf"/>
</dbReference>
<reference evidence="6 7" key="1">
    <citation type="submission" date="2018-02" db="EMBL/GenBank/DDBJ databases">
        <title>novel marine gammaproteobacteria from coastal saline agro ecosystem.</title>
        <authorList>
            <person name="Krishnan R."/>
            <person name="Ramesh Kumar N."/>
        </authorList>
    </citation>
    <scope>NUCLEOTIDE SEQUENCE [LARGE SCALE GENOMIC DNA]</scope>
    <source>
        <strain evidence="6 7">228</strain>
    </source>
</reference>